<sequence length="294" mass="33791">MEDPEPLEYPMYQPLRRTKHDGEDALAMEWPDAPILLFIYRRADAAEPEEVKELAVQELPVEGNTTVVGWFFQMDREHVRRVCTSEAPAAHAESKGNRASAVTELLLEKQLVFWQGDSKTELVSFGALDEEEMEVEEGAEDVPQQQDEEQTEEKKTEEKKTEEGKTEDEQLEEERSEEEQSEEMQIEEDQLEEEQGHEQEEEEYEVDYEEDEVQEQPEEGEIQEEQVEEHADESIMAEPVVKPVVKPGVSEPPSKPVNSERAPTIETQKYEVDEITYDSGSEGGPDDMEIDWGL</sequence>
<feature type="compositionally biased region" description="Low complexity" evidence="1">
    <location>
        <begin position="238"/>
        <end position="252"/>
    </location>
</feature>
<feature type="region of interest" description="Disordered" evidence="1">
    <location>
        <begin position="132"/>
        <end position="294"/>
    </location>
</feature>
<dbReference type="AlphaFoldDB" id="A0A167VY73"/>
<dbReference type="Proteomes" id="UP000076744">
    <property type="component" value="Unassembled WGS sequence"/>
</dbReference>
<protein>
    <submittedName>
        <fullName evidence="2">Uncharacterized protein</fullName>
    </submittedName>
</protein>
<feature type="compositionally biased region" description="Basic and acidic residues" evidence="1">
    <location>
        <begin position="152"/>
        <end position="168"/>
    </location>
</feature>
<dbReference type="RefSeq" id="XP_018704320.1">
    <property type="nucleotide sequence ID" value="XM_018848594.1"/>
</dbReference>
<feature type="compositionally biased region" description="Acidic residues" evidence="1">
    <location>
        <begin position="284"/>
        <end position="294"/>
    </location>
</feature>
<evidence type="ECO:0000313" key="3">
    <source>
        <dbReference type="Proteomes" id="UP000076744"/>
    </source>
</evidence>
<dbReference type="GeneID" id="30021281"/>
<reference evidence="2 3" key="1">
    <citation type="journal article" date="2016" name="Genome Biol. Evol.">
        <title>Divergent and convergent evolution of fungal pathogenicity.</title>
        <authorList>
            <person name="Shang Y."/>
            <person name="Xiao G."/>
            <person name="Zheng P."/>
            <person name="Cen K."/>
            <person name="Zhan S."/>
            <person name="Wang C."/>
        </authorList>
    </citation>
    <scope>NUCLEOTIDE SEQUENCE [LARGE SCALE GENOMIC DNA]</scope>
    <source>
        <strain evidence="2 3">ARSEF 2679</strain>
    </source>
</reference>
<proteinExistence type="predicted"/>
<feature type="compositionally biased region" description="Acidic residues" evidence="1">
    <location>
        <begin position="132"/>
        <end position="151"/>
    </location>
</feature>
<keyword evidence="3" id="KW-1185">Reference proteome</keyword>
<dbReference type="OrthoDB" id="4870730at2759"/>
<gene>
    <name evidence="2" type="ORF">ISF_04989</name>
</gene>
<feature type="compositionally biased region" description="Acidic residues" evidence="1">
    <location>
        <begin position="169"/>
        <end position="227"/>
    </location>
</feature>
<accession>A0A167VY73</accession>
<evidence type="ECO:0000313" key="2">
    <source>
        <dbReference type="EMBL" id="OAA63113.1"/>
    </source>
</evidence>
<comment type="caution">
    <text evidence="2">The sequence shown here is derived from an EMBL/GenBank/DDBJ whole genome shotgun (WGS) entry which is preliminary data.</text>
</comment>
<organism evidence="2 3">
    <name type="scientific">Cordyceps fumosorosea (strain ARSEF 2679)</name>
    <name type="common">Isaria fumosorosea</name>
    <dbReference type="NCBI Taxonomy" id="1081104"/>
    <lineage>
        <taxon>Eukaryota</taxon>
        <taxon>Fungi</taxon>
        <taxon>Dikarya</taxon>
        <taxon>Ascomycota</taxon>
        <taxon>Pezizomycotina</taxon>
        <taxon>Sordariomycetes</taxon>
        <taxon>Hypocreomycetidae</taxon>
        <taxon>Hypocreales</taxon>
        <taxon>Cordycipitaceae</taxon>
        <taxon>Cordyceps</taxon>
    </lineage>
</organism>
<dbReference type="EMBL" id="AZHB01000011">
    <property type="protein sequence ID" value="OAA63113.1"/>
    <property type="molecule type" value="Genomic_DNA"/>
</dbReference>
<name>A0A167VY73_CORFA</name>
<evidence type="ECO:0000256" key="1">
    <source>
        <dbReference type="SAM" id="MobiDB-lite"/>
    </source>
</evidence>